<keyword evidence="11" id="KW-1185">Reference proteome</keyword>
<dbReference type="PANTHER" id="PTHR34405:SF1">
    <property type="entry name" value="CRISPR-ASSOCIATED ENDORIBONUCLEASE CAS2"/>
    <property type="match status" value="1"/>
</dbReference>
<dbReference type="InterPro" id="IPR021127">
    <property type="entry name" value="CRISPR_associated_Cas2"/>
</dbReference>
<evidence type="ECO:0000256" key="6">
    <source>
        <dbReference type="ARBA" id="ARBA00022801"/>
    </source>
</evidence>
<keyword evidence="4 9" id="KW-0479">Metal-binding</keyword>
<dbReference type="InterPro" id="IPR019199">
    <property type="entry name" value="Virulence_VapD/CRISPR_Cas2"/>
</dbReference>
<comment type="similarity">
    <text evidence="2 9">Belongs to the CRISPR-associated endoribonuclease Cas2 protein family.</text>
</comment>
<dbReference type="Gene3D" id="3.30.70.240">
    <property type="match status" value="1"/>
</dbReference>
<keyword evidence="5 9" id="KW-0255">Endonuclease</keyword>
<keyword evidence="8 9" id="KW-0051">Antiviral defense</keyword>
<evidence type="ECO:0000256" key="8">
    <source>
        <dbReference type="ARBA" id="ARBA00023118"/>
    </source>
</evidence>
<evidence type="ECO:0000256" key="4">
    <source>
        <dbReference type="ARBA" id="ARBA00022723"/>
    </source>
</evidence>
<dbReference type="Pfam" id="PF09827">
    <property type="entry name" value="CRISPR_Cas2"/>
    <property type="match status" value="1"/>
</dbReference>
<dbReference type="NCBIfam" id="TIGR01573">
    <property type="entry name" value="cas2"/>
    <property type="match status" value="1"/>
</dbReference>
<evidence type="ECO:0000256" key="2">
    <source>
        <dbReference type="ARBA" id="ARBA00009959"/>
    </source>
</evidence>
<proteinExistence type="inferred from homology"/>
<feature type="binding site" evidence="9">
    <location>
        <position position="8"/>
    </location>
    <ligand>
        <name>Mg(2+)</name>
        <dbReference type="ChEBI" id="CHEBI:18420"/>
        <note>catalytic</note>
    </ligand>
</feature>
<evidence type="ECO:0000256" key="3">
    <source>
        <dbReference type="ARBA" id="ARBA00022722"/>
    </source>
</evidence>
<comment type="function">
    <text evidence="9">CRISPR (clustered regularly interspaced short palindromic repeat), is an adaptive immune system that provides protection against mobile genetic elements (viruses, transposable elements and conjugative plasmids). CRISPR clusters contain sequences complementary to antecedent mobile elements and target invading nucleic acids. CRISPR clusters are transcribed and processed into CRISPR RNA (crRNA). Functions as a ssRNA-specific endoribonuclease. Involved in the integration of spacer DNA into the CRISPR cassette.</text>
</comment>
<dbReference type="EC" id="3.1.-.-" evidence="9"/>
<accession>A0ABS6ZZW6</accession>
<dbReference type="GO" id="GO:0004519">
    <property type="term" value="F:endonuclease activity"/>
    <property type="evidence" value="ECO:0007669"/>
    <property type="project" value="UniProtKB-KW"/>
</dbReference>
<sequence>MYVVLVYDVSVERVAKVLQVGRKYLTWVQNSVLEGELTPAQFARLKAELKKVAEASDAIRFYVLPSKNSFRVEVLGTSKSEPSQII</sequence>
<dbReference type="SUPFAM" id="SSF143430">
    <property type="entry name" value="TTP0101/SSO1404-like"/>
    <property type="match status" value="1"/>
</dbReference>
<keyword evidence="3 9" id="KW-0540">Nuclease</keyword>
<dbReference type="EMBL" id="JAHXRS010000008">
    <property type="protein sequence ID" value="MBW6394625.1"/>
    <property type="molecule type" value="Genomic_DNA"/>
</dbReference>
<organism evidence="10 11">
    <name type="scientific">Thermus brevis</name>
    <dbReference type="NCBI Taxonomy" id="2862456"/>
    <lineage>
        <taxon>Bacteria</taxon>
        <taxon>Thermotogati</taxon>
        <taxon>Deinococcota</taxon>
        <taxon>Deinococci</taxon>
        <taxon>Thermales</taxon>
        <taxon>Thermaceae</taxon>
        <taxon>Thermus</taxon>
    </lineage>
</organism>
<evidence type="ECO:0000256" key="7">
    <source>
        <dbReference type="ARBA" id="ARBA00022842"/>
    </source>
</evidence>
<keyword evidence="6 9" id="KW-0378">Hydrolase</keyword>
<keyword evidence="7 9" id="KW-0460">Magnesium</keyword>
<comment type="caution">
    <text evidence="10">The sequence shown here is derived from an EMBL/GenBank/DDBJ whole genome shotgun (WGS) entry which is preliminary data.</text>
</comment>
<reference evidence="10 11" key="1">
    <citation type="submission" date="2021-07" db="EMBL/GenBank/DDBJ databases">
        <title>Thermus aquaticus gen. n. and sp. n., a nonsporulating extreme thermophile.</title>
        <authorList>
            <person name="Hu C.-J."/>
            <person name="Li W.-J."/>
            <person name="Xian W.-D."/>
        </authorList>
    </citation>
    <scope>NUCLEOTIDE SEQUENCE [LARGE SCALE GENOMIC DNA]</scope>
    <source>
        <strain evidence="10 11">SYSU G05001</strain>
    </source>
</reference>
<evidence type="ECO:0000256" key="9">
    <source>
        <dbReference type="HAMAP-Rule" id="MF_01471"/>
    </source>
</evidence>
<evidence type="ECO:0000313" key="11">
    <source>
        <dbReference type="Proteomes" id="UP000724268"/>
    </source>
</evidence>
<protein>
    <recommendedName>
        <fullName evidence="9">CRISPR-associated endoribonuclease Cas2</fullName>
        <ecNumber evidence="9">3.1.-.-</ecNumber>
    </recommendedName>
</protein>
<dbReference type="PANTHER" id="PTHR34405">
    <property type="entry name" value="CRISPR-ASSOCIATED ENDORIBONUCLEASE CAS2"/>
    <property type="match status" value="1"/>
</dbReference>
<comment type="subunit">
    <text evidence="9">Homodimer, forms a heterotetramer with a Cas1 homodimer.</text>
</comment>
<dbReference type="CDD" id="cd09725">
    <property type="entry name" value="Cas2_I_II_III"/>
    <property type="match status" value="1"/>
</dbReference>
<gene>
    <name evidence="9 10" type="primary">cas2</name>
    <name evidence="10" type="ORF">KZX47_05585</name>
</gene>
<evidence type="ECO:0000313" key="10">
    <source>
        <dbReference type="EMBL" id="MBW6394625.1"/>
    </source>
</evidence>
<evidence type="ECO:0000256" key="1">
    <source>
        <dbReference type="ARBA" id="ARBA00001946"/>
    </source>
</evidence>
<dbReference type="RefSeq" id="WP_219759302.1">
    <property type="nucleotide sequence ID" value="NZ_JAHXRS010000008.1"/>
</dbReference>
<dbReference type="Proteomes" id="UP000724268">
    <property type="component" value="Unassembled WGS sequence"/>
</dbReference>
<name>A0ABS6ZZW6_9DEIN</name>
<dbReference type="HAMAP" id="MF_01471">
    <property type="entry name" value="Cas2"/>
    <property type="match status" value="1"/>
</dbReference>
<comment type="cofactor">
    <cofactor evidence="1 9">
        <name>Mg(2+)</name>
        <dbReference type="ChEBI" id="CHEBI:18420"/>
    </cofactor>
</comment>
<evidence type="ECO:0000256" key="5">
    <source>
        <dbReference type="ARBA" id="ARBA00022759"/>
    </source>
</evidence>